<dbReference type="Gene3D" id="3.30.479.10">
    <property type="entry name" value="6-pyruvoyl tetrahydropterin synthase/QueD"/>
    <property type="match status" value="1"/>
</dbReference>
<comment type="cofactor">
    <cofactor evidence="1">
        <name>Zn(2+)</name>
        <dbReference type="ChEBI" id="CHEBI:29105"/>
    </cofactor>
</comment>
<evidence type="ECO:0000256" key="1">
    <source>
        <dbReference type="ARBA" id="ARBA00001947"/>
    </source>
</evidence>
<evidence type="ECO:0000256" key="4">
    <source>
        <dbReference type="ARBA" id="ARBA00012982"/>
    </source>
</evidence>
<organism evidence="11 12">
    <name type="scientific">Pigmentiphaga soli</name>
    <dbReference type="NCBI Taxonomy" id="1007095"/>
    <lineage>
        <taxon>Bacteria</taxon>
        <taxon>Pseudomonadati</taxon>
        <taxon>Pseudomonadota</taxon>
        <taxon>Betaproteobacteria</taxon>
        <taxon>Burkholderiales</taxon>
        <taxon>Alcaligenaceae</taxon>
        <taxon>Pigmentiphaga</taxon>
    </lineage>
</organism>
<comment type="pathway">
    <text evidence="2">Purine metabolism; 7-cyano-7-deazaguanine biosynthesis.</text>
</comment>
<evidence type="ECO:0000256" key="5">
    <source>
        <dbReference type="ARBA" id="ARBA00018141"/>
    </source>
</evidence>
<dbReference type="Pfam" id="PF01242">
    <property type="entry name" value="PTPS"/>
    <property type="match status" value="1"/>
</dbReference>
<comment type="caution">
    <text evidence="11">The sequence shown here is derived from an EMBL/GenBank/DDBJ whole genome shotgun (WGS) entry which is preliminary data.</text>
</comment>
<evidence type="ECO:0000313" key="11">
    <source>
        <dbReference type="EMBL" id="GAA4343535.1"/>
    </source>
</evidence>
<comment type="catalytic activity">
    <reaction evidence="10">
        <text>7,8-dihydroneopterin 3'-triphosphate + H2O = 6-carboxy-5,6,7,8-tetrahydropterin + triphosphate + acetaldehyde + 2 H(+)</text>
        <dbReference type="Rhea" id="RHEA:27966"/>
        <dbReference type="ChEBI" id="CHEBI:15343"/>
        <dbReference type="ChEBI" id="CHEBI:15377"/>
        <dbReference type="ChEBI" id="CHEBI:15378"/>
        <dbReference type="ChEBI" id="CHEBI:18036"/>
        <dbReference type="ChEBI" id="CHEBI:58462"/>
        <dbReference type="ChEBI" id="CHEBI:61032"/>
        <dbReference type="EC" id="4.1.2.50"/>
    </reaction>
</comment>
<keyword evidence="8" id="KW-0456">Lyase</keyword>
<evidence type="ECO:0000256" key="8">
    <source>
        <dbReference type="ARBA" id="ARBA00023239"/>
    </source>
</evidence>
<protein>
    <recommendedName>
        <fullName evidence="5">6-carboxy-5,6,7,8-tetrahydropterin synthase</fullName>
        <ecNumber evidence="4">4.1.2.50</ecNumber>
    </recommendedName>
    <alternativeName>
        <fullName evidence="9">Queuosine biosynthesis protein QueD</fullName>
    </alternativeName>
</protein>
<reference evidence="12" key="1">
    <citation type="journal article" date="2019" name="Int. J. Syst. Evol. Microbiol.">
        <title>The Global Catalogue of Microorganisms (GCM) 10K type strain sequencing project: providing services to taxonomists for standard genome sequencing and annotation.</title>
        <authorList>
            <consortium name="The Broad Institute Genomics Platform"/>
            <consortium name="The Broad Institute Genome Sequencing Center for Infectious Disease"/>
            <person name="Wu L."/>
            <person name="Ma J."/>
        </authorList>
    </citation>
    <scope>NUCLEOTIDE SEQUENCE [LARGE SCALE GENOMIC DNA]</scope>
    <source>
        <strain evidence="12">JCM 17666</strain>
    </source>
</reference>
<dbReference type="PANTHER" id="PTHR12589">
    <property type="entry name" value="PYRUVOYL TETRAHYDROBIOPTERIN SYNTHASE"/>
    <property type="match status" value="1"/>
</dbReference>
<evidence type="ECO:0000256" key="9">
    <source>
        <dbReference type="ARBA" id="ARBA00031449"/>
    </source>
</evidence>
<dbReference type="InterPro" id="IPR038418">
    <property type="entry name" value="6-PTP_synth/QueD_sf"/>
</dbReference>
<dbReference type="SUPFAM" id="SSF55620">
    <property type="entry name" value="Tetrahydrobiopterin biosynthesis enzymes-like"/>
    <property type="match status" value="1"/>
</dbReference>
<accession>A0ABP8HS30</accession>
<evidence type="ECO:0000256" key="10">
    <source>
        <dbReference type="ARBA" id="ARBA00048807"/>
    </source>
</evidence>
<dbReference type="EMBL" id="BAABFO010000039">
    <property type="protein sequence ID" value="GAA4343535.1"/>
    <property type="molecule type" value="Genomic_DNA"/>
</dbReference>
<dbReference type="InterPro" id="IPR007115">
    <property type="entry name" value="6-PTP_synth/QueD"/>
</dbReference>
<proteinExistence type="inferred from homology"/>
<name>A0ABP8HS30_9BURK</name>
<keyword evidence="6" id="KW-0479">Metal-binding</keyword>
<dbReference type="RefSeq" id="WP_345252347.1">
    <property type="nucleotide sequence ID" value="NZ_BAABFO010000039.1"/>
</dbReference>
<gene>
    <name evidence="11" type="primary">queD</name>
    <name evidence="11" type="ORF">GCM10023144_46600</name>
</gene>
<evidence type="ECO:0000256" key="3">
    <source>
        <dbReference type="ARBA" id="ARBA00008900"/>
    </source>
</evidence>
<dbReference type="PANTHER" id="PTHR12589:SF7">
    <property type="entry name" value="6-PYRUVOYL TETRAHYDROBIOPTERIN SYNTHASE"/>
    <property type="match status" value="1"/>
</dbReference>
<evidence type="ECO:0000256" key="6">
    <source>
        <dbReference type="ARBA" id="ARBA00022723"/>
    </source>
</evidence>
<evidence type="ECO:0000313" key="12">
    <source>
        <dbReference type="Proteomes" id="UP001501671"/>
    </source>
</evidence>
<keyword evidence="7" id="KW-0862">Zinc</keyword>
<comment type="similarity">
    <text evidence="3">Belongs to the PTPS family. QueD subfamily.</text>
</comment>
<dbReference type="Proteomes" id="UP001501671">
    <property type="component" value="Unassembled WGS sequence"/>
</dbReference>
<dbReference type="EC" id="4.1.2.50" evidence="4"/>
<keyword evidence="12" id="KW-1185">Reference proteome</keyword>
<sequence length="134" mass="15006">MTTSASSDAIYELSQRFFFEAAHTLEREIETAGSRRIHGHTYEAEVTLSGVPDPASGMLMDLAFLRQEIARVRDMLDHHFLDEVPGLRPATLENLCGFIRRQLEPGLPLLSAVTVERRASGDKCVLRWRPARAG</sequence>
<evidence type="ECO:0000256" key="2">
    <source>
        <dbReference type="ARBA" id="ARBA00005061"/>
    </source>
</evidence>
<evidence type="ECO:0000256" key="7">
    <source>
        <dbReference type="ARBA" id="ARBA00022833"/>
    </source>
</evidence>